<dbReference type="InterPro" id="IPR020094">
    <property type="entry name" value="TruA/RsuA/RluB/E/F_N"/>
</dbReference>
<dbReference type="SUPFAM" id="SSF55120">
    <property type="entry name" value="Pseudouridine synthase"/>
    <property type="match status" value="1"/>
</dbReference>
<feature type="compositionally biased region" description="Basic and acidic residues" evidence="4">
    <location>
        <begin position="537"/>
        <end position="556"/>
    </location>
</feature>
<accession>A0ABP1FRZ8</accession>
<feature type="compositionally biased region" description="Polar residues" evidence="4">
    <location>
        <begin position="168"/>
        <end position="177"/>
    </location>
</feature>
<dbReference type="Gene3D" id="3.30.70.660">
    <property type="entry name" value="Pseudouridine synthase I, catalytic domain, C-terminal subdomain"/>
    <property type="match status" value="1"/>
</dbReference>
<reference evidence="6 7" key="1">
    <citation type="submission" date="2024-06" db="EMBL/GenBank/DDBJ databases">
        <authorList>
            <person name="Kraege A."/>
            <person name="Thomma B."/>
        </authorList>
    </citation>
    <scope>NUCLEOTIDE SEQUENCE [LARGE SCALE GENOMIC DNA]</scope>
</reference>
<dbReference type="InterPro" id="IPR020097">
    <property type="entry name" value="PsdUridine_synth_TruA_a/b_dom"/>
</dbReference>
<dbReference type="EMBL" id="CAXHTA020000005">
    <property type="protein sequence ID" value="CAL5221736.1"/>
    <property type="molecule type" value="Genomic_DNA"/>
</dbReference>
<feature type="compositionally biased region" description="Polar residues" evidence="4">
    <location>
        <begin position="268"/>
        <end position="299"/>
    </location>
</feature>
<feature type="compositionally biased region" description="Basic and acidic residues" evidence="4">
    <location>
        <begin position="178"/>
        <end position="189"/>
    </location>
</feature>
<keyword evidence="2" id="KW-0819">tRNA processing</keyword>
<feature type="compositionally biased region" description="Basic and acidic residues" evidence="4">
    <location>
        <begin position="1"/>
        <end position="17"/>
    </location>
</feature>
<evidence type="ECO:0000256" key="3">
    <source>
        <dbReference type="ARBA" id="ARBA00023235"/>
    </source>
</evidence>
<comment type="caution">
    <text evidence="6">The sequence shown here is derived from an EMBL/GenBank/DDBJ whole genome shotgun (WGS) entry which is preliminary data.</text>
</comment>
<evidence type="ECO:0000259" key="5">
    <source>
        <dbReference type="Pfam" id="PF01416"/>
    </source>
</evidence>
<dbReference type="InterPro" id="IPR020095">
    <property type="entry name" value="PsdUridine_synth_TruA_C"/>
</dbReference>
<dbReference type="Gene3D" id="3.30.70.580">
    <property type="entry name" value="Pseudouridine synthase I, catalytic domain, N-terminal subdomain"/>
    <property type="match status" value="1"/>
</dbReference>
<feature type="region of interest" description="Disordered" evidence="4">
    <location>
        <begin position="1"/>
        <end position="29"/>
    </location>
</feature>
<proteinExistence type="inferred from homology"/>
<dbReference type="Proteomes" id="UP001497392">
    <property type="component" value="Unassembled WGS sequence"/>
</dbReference>
<keyword evidence="3" id="KW-0413">Isomerase</keyword>
<protein>
    <submittedName>
        <fullName evidence="6">G3985 protein</fullName>
    </submittedName>
</protein>
<evidence type="ECO:0000313" key="6">
    <source>
        <dbReference type="EMBL" id="CAL5221736.1"/>
    </source>
</evidence>
<dbReference type="PANTHER" id="PTHR11142:SF4">
    <property type="entry name" value="PSEUDOURIDYLATE SYNTHASE 1 HOMOLOG"/>
    <property type="match status" value="1"/>
</dbReference>
<dbReference type="Pfam" id="PF01416">
    <property type="entry name" value="PseudoU_synth_1"/>
    <property type="match status" value="1"/>
</dbReference>
<feature type="region of interest" description="Disordered" evidence="4">
    <location>
        <begin position="166"/>
        <end position="307"/>
    </location>
</feature>
<feature type="domain" description="Pseudouridine synthase I TruA alpha/beta" evidence="5">
    <location>
        <begin position="337"/>
        <end position="439"/>
    </location>
</feature>
<name>A0ABP1FRZ8_9CHLO</name>
<evidence type="ECO:0000256" key="2">
    <source>
        <dbReference type="ARBA" id="ARBA00022694"/>
    </source>
</evidence>
<dbReference type="InterPro" id="IPR020103">
    <property type="entry name" value="PsdUridine_synth_cat_dom_sf"/>
</dbReference>
<feature type="compositionally biased region" description="Polar residues" evidence="4">
    <location>
        <begin position="210"/>
        <end position="259"/>
    </location>
</feature>
<feature type="region of interest" description="Disordered" evidence="4">
    <location>
        <begin position="530"/>
        <end position="572"/>
    </location>
</feature>
<keyword evidence="7" id="KW-1185">Reference proteome</keyword>
<evidence type="ECO:0000256" key="1">
    <source>
        <dbReference type="ARBA" id="ARBA00009375"/>
    </source>
</evidence>
<gene>
    <name evidence="6" type="primary">g3985</name>
    <name evidence="6" type="ORF">VP750_LOCUS3395</name>
</gene>
<dbReference type="PANTHER" id="PTHR11142">
    <property type="entry name" value="PSEUDOURIDYLATE SYNTHASE"/>
    <property type="match status" value="1"/>
</dbReference>
<evidence type="ECO:0000256" key="4">
    <source>
        <dbReference type="SAM" id="MobiDB-lite"/>
    </source>
</evidence>
<organism evidence="6 7">
    <name type="scientific">Coccomyxa viridis</name>
    <dbReference type="NCBI Taxonomy" id="1274662"/>
    <lineage>
        <taxon>Eukaryota</taxon>
        <taxon>Viridiplantae</taxon>
        <taxon>Chlorophyta</taxon>
        <taxon>core chlorophytes</taxon>
        <taxon>Trebouxiophyceae</taxon>
        <taxon>Trebouxiophyceae incertae sedis</taxon>
        <taxon>Coccomyxaceae</taxon>
        <taxon>Coccomyxa</taxon>
    </lineage>
</organism>
<dbReference type="InterPro" id="IPR001406">
    <property type="entry name" value="PsdUridine_synth_TruA"/>
</dbReference>
<comment type="similarity">
    <text evidence="1">Belongs to the tRNA pseudouridine synthase TruA family.</text>
</comment>
<sequence>MDDSELKADGANDEREAVGSGKLPQSQRPGGKKRMVAVFVAFVGAGYSVGWQRAARTDKGVSAVGNVVSLKLMIEFPDVVERINAALPEQIRVLGFTRVTKSFEARRLCDRRRYEYILPTFAFDPACCRGAEIPLAHVGAAGNIVEKHAGRELDLEAALKALPGAESSIGSAAQTASEKPKERQQDEAQHGSSGPLQSGNGGDALGNADSLASLSAQPGNGLQSSEAPQEQANPLNQGSISAVPHTSTDQESNQPQGAPSDSREQQHHSSNGQPDPQAANCNQQPSAGPPDQQTGNSAAGRSVYSRHAARHHIPEHYKSIRFTQEQQARLNKVLSGYVGTHNFHNYTVRVSPDDPAAMRYILSFKCEGTMEIQGQQWVRMVVLGQSFMLHQIRKLVGTAVAVMRGDAPPDCIALALQPERSVVTPMAPELGLFLDECVFKSYNDRWGNDREAQVRLSDFQEQVDAFKRDKIYPHIARHDAALGINAAWLQCLTDANFKFSQWATQKAVRLNVERGAALVAQSELRTGPMHAAVGAKRKAEGEHAGSRADPTTRSDASRPATSMGIGLRREKQNEIMAAELSE</sequence>
<evidence type="ECO:0000313" key="7">
    <source>
        <dbReference type="Proteomes" id="UP001497392"/>
    </source>
</evidence>